<feature type="compositionally biased region" description="Acidic residues" evidence="1">
    <location>
        <begin position="105"/>
        <end position="122"/>
    </location>
</feature>
<dbReference type="AlphaFoldDB" id="A0A1B0DJD8"/>
<evidence type="ECO:0000313" key="2">
    <source>
        <dbReference type="EnsemblMetazoa" id="PPAI008362-PA"/>
    </source>
</evidence>
<proteinExistence type="predicted"/>
<keyword evidence="3" id="KW-1185">Reference proteome</keyword>
<dbReference type="Proteomes" id="UP000092462">
    <property type="component" value="Unassembled WGS sequence"/>
</dbReference>
<dbReference type="EnsemblMetazoa" id="PPAI008362-RA">
    <property type="protein sequence ID" value="PPAI008362-PA"/>
    <property type="gene ID" value="PPAI008362"/>
</dbReference>
<dbReference type="EMBL" id="AJVK01064914">
    <property type="status" value="NOT_ANNOTATED_CDS"/>
    <property type="molecule type" value="Genomic_DNA"/>
</dbReference>
<sequence length="156" mass="18544">MQKEMRMRQRKKKQKLRKEDPFELPDMEFRNLYRFPKPLCREIVNEVVPFLKPPKRRTAISQDRKVLAALRFFAVGCYQRAIGQDINVAMSQATMSMEEIRIARDDDEEDNEEGSNDEEGNNIEDHQADIRSLLYRAFLYFFCTEQDFSGKKLQIL</sequence>
<protein>
    <submittedName>
        <fullName evidence="2">Uncharacterized protein</fullName>
    </submittedName>
</protein>
<dbReference type="VEuPathDB" id="VectorBase:PPAI008362"/>
<reference evidence="2" key="1">
    <citation type="submission" date="2022-08" db="UniProtKB">
        <authorList>
            <consortium name="EnsemblMetazoa"/>
        </authorList>
    </citation>
    <scope>IDENTIFICATION</scope>
    <source>
        <strain evidence="2">Israel</strain>
    </source>
</reference>
<feature type="region of interest" description="Disordered" evidence="1">
    <location>
        <begin position="102"/>
        <end position="123"/>
    </location>
</feature>
<evidence type="ECO:0000256" key="1">
    <source>
        <dbReference type="SAM" id="MobiDB-lite"/>
    </source>
</evidence>
<name>A0A1B0DJD8_PHLPP</name>
<organism evidence="2 3">
    <name type="scientific">Phlebotomus papatasi</name>
    <name type="common">Sandfly</name>
    <dbReference type="NCBI Taxonomy" id="29031"/>
    <lineage>
        <taxon>Eukaryota</taxon>
        <taxon>Metazoa</taxon>
        <taxon>Ecdysozoa</taxon>
        <taxon>Arthropoda</taxon>
        <taxon>Hexapoda</taxon>
        <taxon>Insecta</taxon>
        <taxon>Pterygota</taxon>
        <taxon>Neoptera</taxon>
        <taxon>Endopterygota</taxon>
        <taxon>Diptera</taxon>
        <taxon>Nematocera</taxon>
        <taxon>Psychodoidea</taxon>
        <taxon>Psychodidae</taxon>
        <taxon>Phlebotomus</taxon>
        <taxon>Phlebotomus</taxon>
    </lineage>
</organism>
<evidence type="ECO:0000313" key="3">
    <source>
        <dbReference type="Proteomes" id="UP000092462"/>
    </source>
</evidence>
<accession>A0A1B0DJD8</accession>